<evidence type="ECO:0000256" key="1">
    <source>
        <dbReference type="ARBA" id="ARBA00022614"/>
    </source>
</evidence>
<dbReference type="InterPro" id="IPR051261">
    <property type="entry name" value="NLR"/>
</dbReference>
<dbReference type="Gene3D" id="3.80.10.10">
    <property type="entry name" value="Ribonuclease Inhibitor"/>
    <property type="match status" value="2"/>
</dbReference>
<accession>A0A9P6CBL4</accession>
<sequence length="481" mass="52479">MFKPPHNQLRGGVRLGSKALLSSRAQINCLSGGLHSVRGAQEVISLITARRNVTSLILGHNSLGDDGCIVLFAFLQSAVGRKYHIAEIGINSNGIGDRGLLAISEYLVNNNSLRELFLQNNNFAGKPDTLATFIDAVNSSRLQSLSLANNLNLSDNFVKILLPGLTSPHLRELYLSALGLSPISIPYITAYLSTPSRCSNLHTFKCNANTLGARGVNAIIEAIENRNYMLQTVELYSNQLSSLDLASLSETDNEERDPNAWRSSDLHLRRVLDRNKYLKRETEEGALRLLKYARPLLLRCPPETSLSTLDVVPCSSSCVCIPPSHSPSEALESSLKTSTPSQYAALPTEIQHHILSFFAPTLSPAQRVRIYRYASDPNTLPQLLPCLPTRTAHPNFKPSSSKLSPNTPPGNTFCVPDPSTLAFDPGQNKKVWSFSDGGVGLGGGCAAGKCMGSHNSVLCHREQDRMRWLEVVGCTAYDAER</sequence>
<reference evidence="3" key="1">
    <citation type="submission" date="2020-11" db="EMBL/GenBank/DDBJ databases">
        <authorList>
            <consortium name="DOE Joint Genome Institute"/>
            <person name="Ahrendt S."/>
            <person name="Riley R."/>
            <person name="Andreopoulos W."/>
            <person name="Labutti K."/>
            <person name="Pangilinan J."/>
            <person name="Ruiz-Duenas F.J."/>
            <person name="Barrasa J.M."/>
            <person name="Sanchez-Garcia M."/>
            <person name="Camarero S."/>
            <person name="Miyauchi S."/>
            <person name="Serrano A."/>
            <person name="Linde D."/>
            <person name="Babiker R."/>
            <person name="Drula E."/>
            <person name="Ayuso-Fernandez I."/>
            <person name="Pacheco R."/>
            <person name="Padilla G."/>
            <person name="Ferreira P."/>
            <person name="Barriuso J."/>
            <person name="Kellner H."/>
            <person name="Castanera R."/>
            <person name="Alfaro M."/>
            <person name="Ramirez L."/>
            <person name="Pisabarro A.G."/>
            <person name="Kuo A."/>
            <person name="Tritt A."/>
            <person name="Lipzen A."/>
            <person name="He G."/>
            <person name="Yan M."/>
            <person name="Ng V."/>
            <person name="Cullen D."/>
            <person name="Martin F."/>
            <person name="Rosso M.-N."/>
            <person name="Henrissat B."/>
            <person name="Hibbett D."/>
            <person name="Martinez A.T."/>
            <person name="Grigoriev I.V."/>
        </authorList>
    </citation>
    <scope>NUCLEOTIDE SEQUENCE</scope>
    <source>
        <strain evidence="3">CBS 247.69</strain>
    </source>
</reference>
<evidence type="ECO:0000313" key="3">
    <source>
        <dbReference type="EMBL" id="KAF9459681.1"/>
    </source>
</evidence>
<keyword evidence="4" id="KW-1185">Reference proteome</keyword>
<evidence type="ECO:0008006" key="5">
    <source>
        <dbReference type="Google" id="ProtNLM"/>
    </source>
</evidence>
<evidence type="ECO:0000256" key="2">
    <source>
        <dbReference type="ARBA" id="ARBA00022737"/>
    </source>
</evidence>
<evidence type="ECO:0000313" key="4">
    <source>
        <dbReference type="Proteomes" id="UP000807353"/>
    </source>
</evidence>
<organism evidence="3 4">
    <name type="scientific">Collybia nuda</name>
    <dbReference type="NCBI Taxonomy" id="64659"/>
    <lineage>
        <taxon>Eukaryota</taxon>
        <taxon>Fungi</taxon>
        <taxon>Dikarya</taxon>
        <taxon>Basidiomycota</taxon>
        <taxon>Agaricomycotina</taxon>
        <taxon>Agaricomycetes</taxon>
        <taxon>Agaricomycetidae</taxon>
        <taxon>Agaricales</taxon>
        <taxon>Tricholomatineae</taxon>
        <taxon>Clitocybaceae</taxon>
        <taxon>Collybia</taxon>
    </lineage>
</organism>
<dbReference type="AlphaFoldDB" id="A0A9P6CBL4"/>
<protein>
    <recommendedName>
        <fullName evidence="5">RNI-like protein</fullName>
    </recommendedName>
</protein>
<name>A0A9P6CBL4_9AGAR</name>
<gene>
    <name evidence="3" type="ORF">BDZ94DRAFT_1171238</name>
</gene>
<dbReference type="OrthoDB" id="120976at2759"/>
<proteinExistence type="predicted"/>
<dbReference type="InterPro" id="IPR032675">
    <property type="entry name" value="LRR_dom_sf"/>
</dbReference>
<keyword evidence="1" id="KW-0433">Leucine-rich repeat</keyword>
<dbReference type="EMBL" id="MU150312">
    <property type="protein sequence ID" value="KAF9459681.1"/>
    <property type="molecule type" value="Genomic_DNA"/>
</dbReference>
<dbReference type="Proteomes" id="UP000807353">
    <property type="component" value="Unassembled WGS sequence"/>
</dbReference>
<dbReference type="PANTHER" id="PTHR24106">
    <property type="entry name" value="NACHT, LRR AND CARD DOMAINS-CONTAINING"/>
    <property type="match status" value="1"/>
</dbReference>
<comment type="caution">
    <text evidence="3">The sequence shown here is derived from an EMBL/GenBank/DDBJ whole genome shotgun (WGS) entry which is preliminary data.</text>
</comment>
<keyword evidence="2" id="KW-0677">Repeat</keyword>
<dbReference type="SUPFAM" id="SSF52047">
    <property type="entry name" value="RNI-like"/>
    <property type="match status" value="1"/>
</dbReference>